<comment type="pathway">
    <text evidence="1 4">Carotenoid biosynthesis.</text>
</comment>
<dbReference type="RefSeq" id="WP_182385713.1">
    <property type="nucleotide sequence ID" value="NZ_CP059833.1"/>
</dbReference>
<dbReference type="Proteomes" id="UP000515570">
    <property type="component" value="Chromosome"/>
</dbReference>
<dbReference type="InterPro" id="IPR014105">
    <property type="entry name" value="Carotenoid/retinoid_OxRdtase"/>
</dbReference>
<evidence type="ECO:0000259" key="5">
    <source>
        <dbReference type="Pfam" id="PF01593"/>
    </source>
</evidence>
<keyword evidence="3 4" id="KW-0560">Oxidoreductase</keyword>
<protein>
    <submittedName>
        <fullName evidence="6">Phytoene desaturase</fullName>
    </submittedName>
</protein>
<keyword evidence="7" id="KW-1185">Reference proteome</keyword>
<dbReference type="NCBIfam" id="TIGR02734">
    <property type="entry name" value="crtI_fam"/>
    <property type="match status" value="1"/>
</dbReference>
<dbReference type="Gene3D" id="3.50.50.60">
    <property type="entry name" value="FAD/NAD(P)-binding domain"/>
    <property type="match status" value="2"/>
</dbReference>
<dbReference type="AlphaFoldDB" id="A0A7G5FE65"/>
<accession>A0A7G5FE65</accession>
<keyword evidence="2 4" id="KW-0125">Carotenoid biosynthesis</keyword>
<dbReference type="Pfam" id="PF01593">
    <property type="entry name" value="Amino_oxidase"/>
    <property type="match status" value="1"/>
</dbReference>
<dbReference type="InterPro" id="IPR002937">
    <property type="entry name" value="Amino_oxidase"/>
</dbReference>
<feature type="domain" description="Amine oxidase" evidence="5">
    <location>
        <begin position="10"/>
        <end position="477"/>
    </location>
</feature>
<reference evidence="6 7" key="1">
    <citation type="submission" date="2020-07" db="EMBL/GenBank/DDBJ databases">
        <title>non toxigenic Corynebacterium sp. nov from a clinical source.</title>
        <authorList>
            <person name="Bernier A.-M."/>
            <person name="Bernard K."/>
        </authorList>
    </citation>
    <scope>NUCLEOTIDE SEQUENCE [LARGE SCALE GENOMIC DNA]</scope>
    <source>
        <strain evidence="7">NML 93-0612</strain>
    </source>
</reference>
<name>A0A7G5FE65_9CORY</name>
<evidence type="ECO:0000256" key="4">
    <source>
        <dbReference type="RuleBase" id="RU362075"/>
    </source>
</evidence>
<sequence length="489" mass="53243">MRAVVIGGGIAGLATATLLGHEGLDVTLVEKNPELGGRAGRLEQDGFVFDTGPSWYLMPEAFDRFFASVGTSTAEQLDLVDLSPAYRVFPEGHEPFDVTTGHAPELFESFEPGAGEKTREYLDTASLTYRVAVDSFLYTTFSSLWPFMTRPILGNLALLAQLLTLNLHQWVSRDFTDPRIRQVLEYPAVFLSSAPKRTPAMYHLLSHTDLVEGVRYPMGGFSQLIAVIAELARQNKVQIRTATEVEQITCAKKVTGVRVRTEHGREHIPADIVVSAADMHHTEMLLRPEQRSIKWSRKDPGISCVVALLGVRGELPELVHHQLLLNADWDEDFTALDSGSGVSRSIYVCKASATDPDCAPAGHSNVFVLIPVSAREDFGAAGDPHIEQIIDRTIALIDARTGTSIAGNVVTRASIAPTDFAERYHAWQGNAIGLAHTLRQSAFLRGSNATAKVAGLYFAGATTTPGVGLPMCLISADNVLTRLREEGRL</sequence>
<proteinExistence type="inferred from homology"/>
<gene>
    <name evidence="6" type="primary">crtI</name>
    <name evidence="6" type="ORF">HW450_11280</name>
</gene>
<dbReference type="GO" id="GO:0016117">
    <property type="term" value="P:carotenoid biosynthetic process"/>
    <property type="evidence" value="ECO:0007669"/>
    <property type="project" value="UniProtKB-KW"/>
</dbReference>
<dbReference type="GO" id="GO:0016491">
    <property type="term" value="F:oxidoreductase activity"/>
    <property type="evidence" value="ECO:0007669"/>
    <property type="project" value="UniProtKB-KW"/>
</dbReference>
<dbReference type="SUPFAM" id="SSF51905">
    <property type="entry name" value="FAD/NAD(P)-binding domain"/>
    <property type="match status" value="1"/>
</dbReference>
<dbReference type="PANTHER" id="PTHR43734">
    <property type="entry name" value="PHYTOENE DESATURASE"/>
    <property type="match status" value="1"/>
</dbReference>
<dbReference type="InterPro" id="IPR036188">
    <property type="entry name" value="FAD/NAD-bd_sf"/>
</dbReference>
<dbReference type="EMBL" id="CP059833">
    <property type="protein sequence ID" value="QMV84906.1"/>
    <property type="molecule type" value="Genomic_DNA"/>
</dbReference>
<evidence type="ECO:0000256" key="3">
    <source>
        <dbReference type="ARBA" id="ARBA00023002"/>
    </source>
</evidence>
<evidence type="ECO:0000256" key="2">
    <source>
        <dbReference type="ARBA" id="ARBA00022746"/>
    </source>
</evidence>
<evidence type="ECO:0000313" key="6">
    <source>
        <dbReference type="EMBL" id="QMV84906.1"/>
    </source>
</evidence>
<evidence type="ECO:0000313" key="7">
    <source>
        <dbReference type="Proteomes" id="UP000515570"/>
    </source>
</evidence>
<dbReference type="PANTHER" id="PTHR43734:SF1">
    <property type="entry name" value="PHYTOENE DESATURASE"/>
    <property type="match status" value="1"/>
</dbReference>
<organism evidence="6 7">
    <name type="scientific">Corynebacterium hindlerae</name>
    <dbReference type="NCBI Taxonomy" id="699041"/>
    <lineage>
        <taxon>Bacteria</taxon>
        <taxon>Bacillati</taxon>
        <taxon>Actinomycetota</taxon>
        <taxon>Actinomycetes</taxon>
        <taxon>Mycobacteriales</taxon>
        <taxon>Corynebacteriaceae</taxon>
        <taxon>Corynebacterium</taxon>
    </lineage>
</organism>
<comment type="similarity">
    <text evidence="4">Belongs to the carotenoid/retinoid oxidoreductase family.</text>
</comment>
<evidence type="ECO:0000256" key="1">
    <source>
        <dbReference type="ARBA" id="ARBA00004829"/>
    </source>
</evidence>